<comment type="caution">
    <text evidence="2">The sequence shown here is derived from an EMBL/GenBank/DDBJ whole genome shotgun (WGS) entry which is preliminary data.</text>
</comment>
<name>A0A8H6L144_9LECA</name>
<dbReference type="EMBL" id="JACCJC010000055">
    <property type="protein sequence ID" value="KAF6231646.1"/>
    <property type="molecule type" value="Genomic_DNA"/>
</dbReference>
<evidence type="ECO:0000256" key="1">
    <source>
        <dbReference type="SAM" id="MobiDB-lite"/>
    </source>
</evidence>
<organism evidence="2 3">
    <name type="scientific">Letharia columbiana</name>
    <dbReference type="NCBI Taxonomy" id="112416"/>
    <lineage>
        <taxon>Eukaryota</taxon>
        <taxon>Fungi</taxon>
        <taxon>Dikarya</taxon>
        <taxon>Ascomycota</taxon>
        <taxon>Pezizomycotina</taxon>
        <taxon>Lecanoromycetes</taxon>
        <taxon>OSLEUM clade</taxon>
        <taxon>Lecanoromycetidae</taxon>
        <taxon>Lecanorales</taxon>
        <taxon>Lecanorineae</taxon>
        <taxon>Parmeliaceae</taxon>
        <taxon>Letharia</taxon>
    </lineage>
</organism>
<dbReference type="GeneID" id="59291825"/>
<sequence>MDNSTQTYADPEHNKVLTSTGSRNATPDTVAMCVDKYKILHIFDVCKFSPLYDSLKTGIDLEPNVPGKSAYNLVMSICDHAVTTPGTMCFKQNQVPSRQFPSIAT</sequence>
<dbReference type="Proteomes" id="UP000578531">
    <property type="component" value="Unassembled WGS sequence"/>
</dbReference>
<dbReference type="AlphaFoldDB" id="A0A8H6L144"/>
<accession>A0A8H6L144</accession>
<keyword evidence="3" id="KW-1185">Reference proteome</keyword>
<evidence type="ECO:0000313" key="2">
    <source>
        <dbReference type="EMBL" id="KAF6231646.1"/>
    </source>
</evidence>
<reference evidence="2 3" key="1">
    <citation type="journal article" date="2020" name="Genomics">
        <title>Complete, high-quality genomes from long-read metagenomic sequencing of two wolf lichen thalli reveals enigmatic genome architecture.</title>
        <authorList>
            <person name="McKenzie S.K."/>
            <person name="Walston R.F."/>
            <person name="Allen J.L."/>
        </authorList>
    </citation>
    <scope>NUCLEOTIDE SEQUENCE [LARGE SCALE GENOMIC DNA]</scope>
    <source>
        <strain evidence="2">WasteWater2</strain>
    </source>
</reference>
<protein>
    <submittedName>
        <fullName evidence="2">Uncharacterized protein</fullName>
    </submittedName>
</protein>
<feature type="compositionally biased region" description="Polar residues" evidence="1">
    <location>
        <begin position="16"/>
        <end position="25"/>
    </location>
</feature>
<gene>
    <name evidence="2" type="ORF">HO173_010178</name>
</gene>
<evidence type="ECO:0000313" key="3">
    <source>
        <dbReference type="Proteomes" id="UP000578531"/>
    </source>
</evidence>
<feature type="region of interest" description="Disordered" evidence="1">
    <location>
        <begin position="1"/>
        <end position="25"/>
    </location>
</feature>
<proteinExistence type="predicted"/>
<dbReference type="RefSeq" id="XP_037161078.1">
    <property type="nucleotide sequence ID" value="XM_037312064.1"/>
</dbReference>